<evidence type="ECO:0000256" key="1">
    <source>
        <dbReference type="SAM" id="MobiDB-lite"/>
    </source>
</evidence>
<organism evidence="3 4">
    <name type="scientific">Nannochloropsis salina CCMP1776</name>
    <dbReference type="NCBI Taxonomy" id="1027361"/>
    <lineage>
        <taxon>Eukaryota</taxon>
        <taxon>Sar</taxon>
        <taxon>Stramenopiles</taxon>
        <taxon>Ochrophyta</taxon>
        <taxon>Eustigmatophyceae</taxon>
        <taxon>Eustigmatales</taxon>
        <taxon>Monodopsidaceae</taxon>
        <taxon>Microchloropsis</taxon>
        <taxon>Microchloropsis salina</taxon>
    </lineage>
</organism>
<evidence type="ECO:0000259" key="2">
    <source>
        <dbReference type="Pfam" id="PF00085"/>
    </source>
</evidence>
<sequence>MASKFTMVDPAQGDDVYQHMAQTVNDRMGKAVEELRQKNDERTAALQSGASVPDEDASVDGPTGSAYRQVEARKRAQQHRAQARIRKSKEQAVDAARQEEIVQKLQESHLLSDEEDDEAEDSLDPEFKLIRERRLAALKAQHQEKADNMSKGHGQYREITQDEFLPEVTGSRRVLVHFYHKDFMRCKIMDKHLASLAPTHIETKFLKINAEKAPFFVGKLHVKILPTVIFFKDSIAEERLQGFEGLADGQSKGQEDEFPTARVAARLGKLEAIDYTAPPTLDELRRFHLSQHAAIRGGTATTYDDDEDLDGCLSD</sequence>
<feature type="domain" description="Thioredoxin" evidence="2">
    <location>
        <begin position="158"/>
        <end position="242"/>
    </location>
</feature>
<feature type="region of interest" description="Disordered" evidence="1">
    <location>
        <begin position="39"/>
        <end position="96"/>
    </location>
</feature>
<dbReference type="InterPro" id="IPR036249">
    <property type="entry name" value="Thioredoxin-like_sf"/>
</dbReference>
<name>A0A4D9DBW2_9STRA</name>
<feature type="compositionally biased region" description="Basic residues" evidence="1">
    <location>
        <begin position="75"/>
        <end position="87"/>
    </location>
</feature>
<proteinExistence type="predicted"/>
<dbReference type="EMBL" id="SDOX01000010">
    <property type="protein sequence ID" value="TFJ86029.1"/>
    <property type="molecule type" value="Genomic_DNA"/>
</dbReference>
<dbReference type="InterPro" id="IPR013766">
    <property type="entry name" value="Thioredoxin_domain"/>
</dbReference>
<comment type="caution">
    <text evidence="3">The sequence shown here is derived from an EMBL/GenBank/DDBJ whole genome shotgun (WGS) entry which is preliminary data.</text>
</comment>
<dbReference type="Pfam" id="PF00085">
    <property type="entry name" value="Thioredoxin"/>
    <property type="match status" value="1"/>
</dbReference>
<keyword evidence="4" id="KW-1185">Reference proteome</keyword>
<evidence type="ECO:0000313" key="4">
    <source>
        <dbReference type="Proteomes" id="UP000355283"/>
    </source>
</evidence>
<dbReference type="CDD" id="cd02989">
    <property type="entry name" value="Phd_like_TxnDC9"/>
    <property type="match status" value="1"/>
</dbReference>
<dbReference type="Proteomes" id="UP000355283">
    <property type="component" value="Unassembled WGS sequence"/>
</dbReference>
<dbReference type="SUPFAM" id="SSF52833">
    <property type="entry name" value="Thioredoxin-like"/>
    <property type="match status" value="1"/>
</dbReference>
<dbReference type="AlphaFoldDB" id="A0A4D9DBW2"/>
<dbReference type="PANTHER" id="PTHR21148">
    <property type="entry name" value="THIOREDOXIN DOMAIN-CONTAINING PROTEIN 9"/>
    <property type="match status" value="1"/>
</dbReference>
<reference evidence="3 4" key="1">
    <citation type="submission" date="2019-01" db="EMBL/GenBank/DDBJ databases">
        <title>Nuclear Genome Assembly of the Microalgal Biofuel strain Nannochloropsis salina CCMP1776.</title>
        <authorList>
            <person name="Hovde B."/>
        </authorList>
    </citation>
    <scope>NUCLEOTIDE SEQUENCE [LARGE SCALE GENOMIC DNA]</scope>
    <source>
        <strain evidence="3 4">CCMP1776</strain>
    </source>
</reference>
<dbReference type="OrthoDB" id="10257948at2759"/>
<dbReference type="Gene3D" id="3.40.30.10">
    <property type="entry name" value="Glutaredoxin"/>
    <property type="match status" value="1"/>
</dbReference>
<protein>
    <recommendedName>
        <fullName evidence="2">Thioredoxin domain-containing protein</fullName>
    </recommendedName>
</protein>
<evidence type="ECO:0000313" key="3">
    <source>
        <dbReference type="EMBL" id="TFJ86029.1"/>
    </source>
</evidence>
<accession>A0A4D9DBW2</accession>
<gene>
    <name evidence="3" type="ORF">NSK_002849</name>
</gene>